<reference evidence="9" key="1">
    <citation type="submission" date="2025-08" db="UniProtKB">
        <authorList>
            <consortium name="RefSeq"/>
        </authorList>
    </citation>
    <scope>IDENTIFICATION</scope>
    <source>
        <tissue evidence="9">Sperm</tissue>
    </source>
</reference>
<dbReference type="RefSeq" id="XP_032810478.1">
    <property type="nucleotide sequence ID" value="XM_032954587.1"/>
</dbReference>
<evidence type="ECO:0000256" key="4">
    <source>
        <dbReference type="ARBA" id="ARBA00022989"/>
    </source>
</evidence>
<keyword evidence="8" id="KW-1185">Reference proteome</keyword>
<feature type="compositionally biased region" description="Pro residues" evidence="6">
    <location>
        <begin position="272"/>
        <end position="282"/>
    </location>
</feature>
<feature type="region of interest" description="Disordered" evidence="6">
    <location>
        <begin position="96"/>
        <end position="150"/>
    </location>
</feature>
<feature type="compositionally biased region" description="Low complexity" evidence="6">
    <location>
        <begin position="112"/>
        <end position="122"/>
    </location>
</feature>
<sequence>MPAMIATGGLIRGLAAATRKQEAMRGLDPEGDPGSTRRQRRRRRRRRKRKREGRDVVLVRGRLRLVSLAGLVALLGLLVLALGIALAVLGYWPPPSPPSSADSDADPKDDAAAAAGVAAGASRENGTAARDRARGFHGVRGEKGQRGSAEELPAARSLRWLAGQMLSAERMKVVGPLVMGVGIFVFICANAVLHERRDRDTRLIRLRDLYSSAIDAAANGGAGLGPGPGPQQQQAPLATVETLKPRDDMRRARGGGGVALPGVPSSSTASSPRPPRGDPPVPSGSKAGIRGAATEGTLEMTRETRF</sequence>
<accession>A0AAJ7T375</accession>
<protein>
    <submittedName>
        <fullName evidence="9">Transmembrane protein 200C-like</fullName>
    </submittedName>
</protein>
<dbReference type="Pfam" id="PF10177">
    <property type="entry name" value="DUF2371"/>
    <property type="match status" value="1"/>
</dbReference>
<keyword evidence="5 7" id="KW-0472">Membrane</keyword>
<comment type="subcellular location">
    <subcellularLocation>
        <location evidence="1">Membrane</location>
        <topology evidence="1">Multi-pass membrane protein</topology>
    </subcellularLocation>
</comment>
<feature type="region of interest" description="Disordered" evidence="6">
    <location>
        <begin position="21"/>
        <end position="52"/>
    </location>
</feature>
<gene>
    <name evidence="9" type="primary">LOC116942546</name>
</gene>
<evidence type="ECO:0000256" key="5">
    <source>
        <dbReference type="ARBA" id="ARBA00023136"/>
    </source>
</evidence>
<comment type="similarity">
    <text evidence="2">Belongs to the TMEM200 family.</text>
</comment>
<evidence type="ECO:0000313" key="9">
    <source>
        <dbReference type="RefSeq" id="XP_032810478.1"/>
    </source>
</evidence>
<proteinExistence type="inferred from homology"/>
<dbReference type="GeneID" id="116942546"/>
<feature type="compositionally biased region" description="Basic and acidic residues" evidence="6">
    <location>
        <begin position="129"/>
        <end position="149"/>
    </location>
</feature>
<organism evidence="8 9">
    <name type="scientific">Petromyzon marinus</name>
    <name type="common">Sea lamprey</name>
    <dbReference type="NCBI Taxonomy" id="7757"/>
    <lineage>
        <taxon>Eukaryota</taxon>
        <taxon>Metazoa</taxon>
        <taxon>Chordata</taxon>
        <taxon>Craniata</taxon>
        <taxon>Vertebrata</taxon>
        <taxon>Cyclostomata</taxon>
        <taxon>Hyperoartia</taxon>
        <taxon>Petromyzontiformes</taxon>
        <taxon>Petromyzontidae</taxon>
        <taxon>Petromyzon</taxon>
    </lineage>
</organism>
<keyword evidence="4 7" id="KW-1133">Transmembrane helix</keyword>
<keyword evidence="3 7" id="KW-0812">Transmembrane</keyword>
<dbReference type="KEGG" id="pmrn:116942546"/>
<dbReference type="PANTHER" id="PTHR31815">
    <property type="entry name" value="AGAP005329-PA"/>
    <property type="match status" value="1"/>
</dbReference>
<feature type="transmembrane region" description="Helical" evidence="7">
    <location>
        <begin position="173"/>
        <end position="193"/>
    </location>
</feature>
<dbReference type="InterPro" id="IPR018787">
    <property type="entry name" value="DUF2371_TMEM200"/>
</dbReference>
<dbReference type="GO" id="GO:0016020">
    <property type="term" value="C:membrane"/>
    <property type="evidence" value="ECO:0007669"/>
    <property type="project" value="UniProtKB-SubCell"/>
</dbReference>
<evidence type="ECO:0000256" key="1">
    <source>
        <dbReference type="ARBA" id="ARBA00004141"/>
    </source>
</evidence>
<evidence type="ECO:0000313" key="8">
    <source>
        <dbReference type="Proteomes" id="UP001318040"/>
    </source>
</evidence>
<feature type="compositionally biased region" description="Basic residues" evidence="6">
    <location>
        <begin position="37"/>
        <end position="51"/>
    </location>
</feature>
<dbReference type="PANTHER" id="PTHR31815:SF1">
    <property type="entry name" value="TRANSMEMBRANE PROTEIN 200C"/>
    <property type="match status" value="1"/>
</dbReference>
<dbReference type="Proteomes" id="UP001318040">
    <property type="component" value="Chromosome 15"/>
</dbReference>
<feature type="transmembrane region" description="Helical" evidence="7">
    <location>
        <begin position="68"/>
        <end position="92"/>
    </location>
</feature>
<evidence type="ECO:0000256" key="2">
    <source>
        <dbReference type="ARBA" id="ARBA00005308"/>
    </source>
</evidence>
<evidence type="ECO:0000256" key="7">
    <source>
        <dbReference type="SAM" id="Phobius"/>
    </source>
</evidence>
<evidence type="ECO:0000256" key="6">
    <source>
        <dbReference type="SAM" id="MobiDB-lite"/>
    </source>
</evidence>
<name>A0AAJ7T375_PETMA</name>
<dbReference type="AlphaFoldDB" id="A0AAJ7T375"/>
<feature type="region of interest" description="Disordered" evidence="6">
    <location>
        <begin position="220"/>
        <end position="306"/>
    </location>
</feature>
<feature type="compositionally biased region" description="Low complexity" evidence="6">
    <location>
        <begin position="260"/>
        <end position="271"/>
    </location>
</feature>
<evidence type="ECO:0000256" key="3">
    <source>
        <dbReference type="ARBA" id="ARBA00022692"/>
    </source>
</evidence>